<keyword evidence="3" id="KW-0804">Transcription</keyword>
<dbReference type="EMBL" id="JAAGNX010000001">
    <property type="protein sequence ID" value="NDV61630.1"/>
    <property type="molecule type" value="Genomic_DNA"/>
</dbReference>
<proteinExistence type="predicted"/>
<dbReference type="GO" id="GO:0003677">
    <property type="term" value="F:DNA binding"/>
    <property type="evidence" value="ECO:0007669"/>
    <property type="project" value="UniProtKB-KW"/>
</dbReference>
<dbReference type="Pfam" id="PF01022">
    <property type="entry name" value="HTH_5"/>
    <property type="match status" value="1"/>
</dbReference>
<dbReference type="InterPro" id="IPR051081">
    <property type="entry name" value="HTH_MetalResp_TranReg"/>
</dbReference>
<keyword evidence="2" id="KW-0238">DNA-binding</keyword>
<dbReference type="PROSITE" id="PS50987">
    <property type="entry name" value="HTH_ARSR_2"/>
    <property type="match status" value="1"/>
</dbReference>
<gene>
    <name evidence="5" type="ORF">G0Q06_04125</name>
</gene>
<evidence type="ECO:0000313" key="6">
    <source>
        <dbReference type="Proteomes" id="UP000478417"/>
    </source>
</evidence>
<dbReference type="Proteomes" id="UP000478417">
    <property type="component" value="Unassembled WGS sequence"/>
</dbReference>
<reference evidence="5 6" key="1">
    <citation type="submission" date="2020-02" db="EMBL/GenBank/DDBJ databases">
        <title>Albibacoteraceae fam. nov., the first described family within the subdivision 4 Verrucomicrobia.</title>
        <authorList>
            <person name="Xi F."/>
        </authorList>
    </citation>
    <scope>NUCLEOTIDE SEQUENCE [LARGE SCALE GENOMIC DNA]</scope>
    <source>
        <strain evidence="5 6">CK1056</strain>
    </source>
</reference>
<evidence type="ECO:0000256" key="3">
    <source>
        <dbReference type="ARBA" id="ARBA00023163"/>
    </source>
</evidence>
<dbReference type="PANTHER" id="PTHR33154:SF28">
    <property type="entry name" value="HTH-TYPE TRANSCRIPTIONAL REGULATOR YGAV-RELATED"/>
    <property type="match status" value="1"/>
</dbReference>
<dbReference type="InterPro" id="IPR011991">
    <property type="entry name" value="ArsR-like_HTH"/>
</dbReference>
<evidence type="ECO:0000259" key="4">
    <source>
        <dbReference type="PROSITE" id="PS50987"/>
    </source>
</evidence>
<evidence type="ECO:0000313" key="5">
    <source>
        <dbReference type="EMBL" id="NDV61630.1"/>
    </source>
</evidence>
<dbReference type="PRINTS" id="PR00778">
    <property type="entry name" value="HTHARSR"/>
</dbReference>
<accession>A0A6B2M1L6</accession>
<dbReference type="InterPro" id="IPR036388">
    <property type="entry name" value="WH-like_DNA-bd_sf"/>
</dbReference>
<dbReference type="InterPro" id="IPR001845">
    <property type="entry name" value="HTH_ArsR_DNA-bd_dom"/>
</dbReference>
<dbReference type="SMART" id="SM00418">
    <property type="entry name" value="HTH_ARSR"/>
    <property type="match status" value="1"/>
</dbReference>
<protein>
    <submittedName>
        <fullName evidence="5">Winged helix-turn-helix transcriptional regulator</fullName>
    </submittedName>
</protein>
<dbReference type="PANTHER" id="PTHR33154">
    <property type="entry name" value="TRANSCRIPTIONAL REGULATOR, ARSR FAMILY"/>
    <property type="match status" value="1"/>
</dbReference>
<evidence type="ECO:0000256" key="2">
    <source>
        <dbReference type="ARBA" id="ARBA00023125"/>
    </source>
</evidence>
<dbReference type="SUPFAM" id="SSF46785">
    <property type="entry name" value="Winged helix' DNA-binding domain"/>
    <property type="match status" value="1"/>
</dbReference>
<dbReference type="CDD" id="cd00090">
    <property type="entry name" value="HTH_ARSR"/>
    <property type="match status" value="1"/>
</dbReference>
<organism evidence="5 6">
    <name type="scientific">Oceanipulchritudo coccoides</name>
    <dbReference type="NCBI Taxonomy" id="2706888"/>
    <lineage>
        <taxon>Bacteria</taxon>
        <taxon>Pseudomonadati</taxon>
        <taxon>Verrucomicrobiota</taxon>
        <taxon>Opitutia</taxon>
        <taxon>Puniceicoccales</taxon>
        <taxon>Oceanipulchritudinaceae</taxon>
        <taxon>Oceanipulchritudo</taxon>
    </lineage>
</organism>
<dbReference type="InterPro" id="IPR036390">
    <property type="entry name" value="WH_DNA-bd_sf"/>
</dbReference>
<dbReference type="AlphaFoldDB" id="A0A6B2M1L6"/>
<dbReference type="GO" id="GO:0003700">
    <property type="term" value="F:DNA-binding transcription factor activity"/>
    <property type="evidence" value="ECO:0007669"/>
    <property type="project" value="InterPro"/>
</dbReference>
<dbReference type="Gene3D" id="1.10.10.10">
    <property type="entry name" value="Winged helix-like DNA-binding domain superfamily/Winged helix DNA-binding domain"/>
    <property type="match status" value="1"/>
</dbReference>
<comment type="caution">
    <text evidence="5">The sequence shown here is derived from an EMBL/GenBank/DDBJ whole genome shotgun (WGS) entry which is preliminary data.</text>
</comment>
<evidence type="ECO:0000256" key="1">
    <source>
        <dbReference type="ARBA" id="ARBA00023015"/>
    </source>
</evidence>
<dbReference type="NCBIfam" id="NF033788">
    <property type="entry name" value="HTH_metalloreg"/>
    <property type="match status" value="1"/>
</dbReference>
<feature type="domain" description="HTH arsR-type" evidence="4">
    <location>
        <begin position="1"/>
        <end position="84"/>
    </location>
</feature>
<keyword evidence="1" id="KW-0805">Transcription regulation</keyword>
<sequence length="84" mass="9639">MMRLLSHPERLKILCHLGVEGELNVGEILKRIPLSGSALSQHLAKLRKEGLVQTRKDRQTIYYRVGREDVMEILATLHGLYCEN</sequence>
<keyword evidence="6" id="KW-1185">Reference proteome</keyword>
<name>A0A6B2M1L6_9BACT</name>